<accession>A0A4Y9ACQ7</accession>
<evidence type="ECO:0000313" key="5">
    <source>
        <dbReference type="EMBL" id="TFJ92184.1"/>
    </source>
</evidence>
<keyword evidence="2" id="KW-0238">DNA-binding</keyword>
<keyword evidence="6" id="KW-1185">Reference proteome</keyword>
<protein>
    <submittedName>
        <fullName evidence="5">XRE family transcriptional regulator</fullName>
    </submittedName>
</protein>
<dbReference type="CDD" id="cd06529">
    <property type="entry name" value="S24_LexA-like"/>
    <property type="match status" value="1"/>
</dbReference>
<feature type="domain" description="HTH cro/C1-type" evidence="4">
    <location>
        <begin position="2"/>
        <end position="32"/>
    </location>
</feature>
<dbReference type="AlphaFoldDB" id="A0A4Y9ACQ7"/>
<dbReference type="InterPro" id="IPR010982">
    <property type="entry name" value="Lambda_DNA-bd_dom_sf"/>
</dbReference>
<evidence type="ECO:0000256" key="1">
    <source>
        <dbReference type="ARBA" id="ARBA00023015"/>
    </source>
</evidence>
<dbReference type="InterPro" id="IPR015927">
    <property type="entry name" value="Peptidase_S24_S26A/B/C"/>
</dbReference>
<dbReference type="PANTHER" id="PTHR40661:SF1">
    <property type="entry name" value="HTH CRO_C1-TYPE DOMAIN-CONTAINING PROTEIN"/>
    <property type="match status" value="1"/>
</dbReference>
<dbReference type="Gene3D" id="1.10.260.40">
    <property type="entry name" value="lambda repressor-like DNA-binding domains"/>
    <property type="match status" value="1"/>
</dbReference>
<dbReference type="EMBL" id="SRHY01000028">
    <property type="protein sequence ID" value="TFJ92184.1"/>
    <property type="molecule type" value="Genomic_DNA"/>
</dbReference>
<evidence type="ECO:0000259" key="4">
    <source>
        <dbReference type="PROSITE" id="PS50943"/>
    </source>
</evidence>
<dbReference type="Pfam" id="PF00717">
    <property type="entry name" value="Peptidase_S24"/>
    <property type="match status" value="1"/>
</dbReference>
<dbReference type="GO" id="GO:0003677">
    <property type="term" value="F:DNA binding"/>
    <property type="evidence" value="ECO:0007669"/>
    <property type="project" value="UniProtKB-KW"/>
</dbReference>
<evidence type="ECO:0000256" key="2">
    <source>
        <dbReference type="ARBA" id="ARBA00023125"/>
    </source>
</evidence>
<organism evidence="5 6">
    <name type="scientific">Lentibacillus salicampi</name>
    <dbReference type="NCBI Taxonomy" id="175306"/>
    <lineage>
        <taxon>Bacteria</taxon>
        <taxon>Bacillati</taxon>
        <taxon>Bacillota</taxon>
        <taxon>Bacilli</taxon>
        <taxon>Bacillales</taxon>
        <taxon>Bacillaceae</taxon>
        <taxon>Lentibacillus</taxon>
    </lineage>
</organism>
<dbReference type="SUPFAM" id="SSF47413">
    <property type="entry name" value="lambda repressor-like DNA-binding domains"/>
    <property type="match status" value="1"/>
</dbReference>
<dbReference type="InterPro" id="IPR001387">
    <property type="entry name" value="Cro/C1-type_HTH"/>
</dbReference>
<dbReference type="CDD" id="cd00093">
    <property type="entry name" value="HTH_XRE"/>
    <property type="match status" value="1"/>
</dbReference>
<dbReference type="SUPFAM" id="SSF51306">
    <property type="entry name" value="LexA/Signal peptidase"/>
    <property type="match status" value="1"/>
</dbReference>
<comment type="caution">
    <text evidence="5">The sequence shown here is derived from an EMBL/GenBank/DDBJ whole genome shotgun (WGS) entry which is preliminary data.</text>
</comment>
<reference evidence="5 6" key="1">
    <citation type="submission" date="2019-03" db="EMBL/GenBank/DDBJ databases">
        <title>Genome sequence of Lentibacillus salicampi ATCC BAA-719.</title>
        <authorList>
            <person name="Maclea K.S."/>
            <person name="Simoes Junior M."/>
        </authorList>
    </citation>
    <scope>NUCLEOTIDE SEQUENCE [LARGE SCALE GENOMIC DNA]</scope>
    <source>
        <strain evidence="5 6">ATCC BAA-719</strain>
    </source>
</reference>
<dbReference type="InterPro" id="IPR039418">
    <property type="entry name" value="LexA-like"/>
</dbReference>
<dbReference type="Gene3D" id="2.10.109.10">
    <property type="entry name" value="Umud Fragment, subunit A"/>
    <property type="match status" value="1"/>
</dbReference>
<evidence type="ECO:0000313" key="6">
    <source>
        <dbReference type="Proteomes" id="UP000298484"/>
    </source>
</evidence>
<proteinExistence type="predicted"/>
<keyword evidence="3" id="KW-0804">Transcription</keyword>
<gene>
    <name evidence="5" type="ORF">E4U82_13950</name>
</gene>
<dbReference type="Proteomes" id="UP000298484">
    <property type="component" value="Unassembled WGS sequence"/>
</dbReference>
<sequence length="182" mass="20772">MTVSNWIKAKTYPRVDKVQQMADYFNVSRSDLTEEKKKAISVSSSTYPFLPTNVAAGLPENVSGITDNDVEHIDIPDSIMGKWAGHDDVYLMRINGQSMNNVIPDQSLIAVKPIDLENLNNSDIVVFSYEHEYSVKRFYKQDDKMVFRPDSDDIRFTDYITNVSNSDLKIHGKVVIYIVEQN</sequence>
<dbReference type="PANTHER" id="PTHR40661">
    <property type="match status" value="1"/>
</dbReference>
<keyword evidence="1" id="KW-0805">Transcription regulation</keyword>
<evidence type="ECO:0000256" key="3">
    <source>
        <dbReference type="ARBA" id="ARBA00023163"/>
    </source>
</evidence>
<name>A0A4Y9ACQ7_9BACI</name>
<dbReference type="InterPro" id="IPR036286">
    <property type="entry name" value="LexA/Signal_pep-like_sf"/>
</dbReference>
<dbReference type="OrthoDB" id="194368at2"/>
<dbReference type="PROSITE" id="PS50943">
    <property type="entry name" value="HTH_CROC1"/>
    <property type="match status" value="1"/>
</dbReference>